<reference evidence="5" key="1">
    <citation type="submission" date="2017-02" db="EMBL/GenBank/DDBJ databases">
        <authorList>
            <person name="Varghese N."/>
            <person name="Submissions S."/>
        </authorList>
    </citation>
    <scope>NUCLEOTIDE SEQUENCE [LARGE SCALE GENOMIC DNA]</scope>
    <source>
        <strain evidence="5">DSM 24091</strain>
    </source>
</reference>
<dbReference type="STRING" id="1513896.SAMN05660841_00170"/>
<dbReference type="PANTHER" id="PTHR30273">
    <property type="entry name" value="PERIPLASMIC SIGNAL SENSOR AND SIGMA FACTOR ACTIVATOR FECR-RELATED"/>
    <property type="match status" value="1"/>
</dbReference>
<dbReference type="InterPro" id="IPR032508">
    <property type="entry name" value="FecR_C"/>
</dbReference>
<dbReference type="AlphaFoldDB" id="A0A1T5AU07"/>
<dbReference type="RefSeq" id="WP_079640528.1">
    <property type="nucleotide sequence ID" value="NZ_FUZF01000001.1"/>
</dbReference>
<dbReference type="EMBL" id="FUZF01000001">
    <property type="protein sequence ID" value="SKB38478.1"/>
    <property type="molecule type" value="Genomic_DNA"/>
</dbReference>
<dbReference type="PANTHER" id="PTHR30273:SF2">
    <property type="entry name" value="PROTEIN FECR"/>
    <property type="match status" value="1"/>
</dbReference>
<dbReference type="InterPro" id="IPR006860">
    <property type="entry name" value="FecR"/>
</dbReference>
<organism evidence="4 5">
    <name type="scientific">Sphingobacterium nematocida</name>
    <dbReference type="NCBI Taxonomy" id="1513896"/>
    <lineage>
        <taxon>Bacteria</taxon>
        <taxon>Pseudomonadati</taxon>
        <taxon>Bacteroidota</taxon>
        <taxon>Sphingobacteriia</taxon>
        <taxon>Sphingobacteriales</taxon>
        <taxon>Sphingobacteriaceae</taxon>
        <taxon>Sphingobacterium</taxon>
    </lineage>
</organism>
<sequence length="379" mass="43693">MDKENQLQLLLEKYAQNRLSRAEFELLLFYMDATEGDKALIEQAITVQLEQDDLIIDELYLDITLQKVDKHIQEIHTRGHHRSKKYRFLYSYMAAAIILLVGYFSFLYLFNNTLIVNRLKGQDIEPGTTQATLILSDGSTYTLNKDTKGIINDEKGIRYSEGGSIVSTLGSSRVLLQTPKGGQYRITLPDGTRAFVNAASKLYYPQQFGNTREIQLEGEAYFEVAHDAKKPFIIHSGQQELRVLGTKFNLNSYTTEKSITTLLEGRVELENRNVKQKVILKPGQQALVSKSEINVKEVMVSDYIGWTQNVFIFNDVPLTDIMEQLERWYNVETVYPERFKNTSFFAEIPRDRKLSQVLKDLEKAGDYKFEIQGRRIIVR</sequence>
<dbReference type="Gene3D" id="2.60.120.1440">
    <property type="match status" value="1"/>
</dbReference>
<feature type="transmembrane region" description="Helical" evidence="1">
    <location>
        <begin position="88"/>
        <end position="110"/>
    </location>
</feature>
<dbReference type="OrthoDB" id="695864at2"/>
<proteinExistence type="predicted"/>
<accession>A0A1T5AU07</accession>
<protein>
    <submittedName>
        <fullName evidence="4">FecR family protein</fullName>
    </submittedName>
</protein>
<dbReference type="PIRSF" id="PIRSF018266">
    <property type="entry name" value="FecR"/>
    <property type="match status" value="1"/>
</dbReference>
<dbReference type="Proteomes" id="UP000190150">
    <property type="component" value="Unassembled WGS sequence"/>
</dbReference>
<feature type="domain" description="FecR protein" evidence="2">
    <location>
        <begin position="176"/>
        <end position="268"/>
    </location>
</feature>
<evidence type="ECO:0000259" key="2">
    <source>
        <dbReference type="Pfam" id="PF04773"/>
    </source>
</evidence>
<dbReference type="InterPro" id="IPR012373">
    <property type="entry name" value="Ferrdict_sens_TM"/>
</dbReference>
<keyword evidence="1" id="KW-0812">Transmembrane</keyword>
<keyword evidence="1" id="KW-1133">Transmembrane helix</keyword>
<dbReference type="Pfam" id="PF16344">
    <property type="entry name" value="FecR_C"/>
    <property type="match status" value="1"/>
</dbReference>
<dbReference type="GO" id="GO:0016989">
    <property type="term" value="F:sigma factor antagonist activity"/>
    <property type="evidence" value="ECO:0007669"/>
    <property type="project" value="TreeGrafter"/>
</dbReference>
<evidence type="ECO:0000313" key="5">
    <source>
        <dbReference type="Proteomes" id="UP000190150"/>
    </source>
</evidence>
<keyword evidence="5" id="KW-1185">Reference proteome</keyword>
<name>A0A1T5AU07_9SPHI</name>
<dbReference type="Gene3D" id="3.55.50.30">
    <property type="match status" value="1"/>
</dbReference>
<keyword evidence="1" id="KW-0472">Membrane</keyword>
<dbReference type="Pfam" id="PF04773">
    <property type="entry name" value="FecR"/>
    <property type="match status" value="1"/>
</dbReference>
<evidence type="ECO:0000256" key="1">
    <source>
        <dbReference type="SAM" id="Phobius"/>
    </source>
</evidence>
<feature type="domain" description="Protein FecR C-terminal" evidence="3">
    <location>
        <begin position="311"/>
        <end position="378"/>
    </location>
</feature>
<evidence type="ECO:0000313" key="4">
    <source>
        <dbReference type="EMBL" id="SKB38478.1"/>
    </source>
</evidence>
<gene>
    <name evidence="4" type="ORF">SAMN05660841_00170</name>
</gene>
<evidence type="ECO:0000259" key="3">
    <source>
        <dbReference type="Pfam" id="PF16344"/>
    </source>
</evidence>